<evidence type="ECO:0000313" key="2">
    <source>
        <dbReference type="Proteomes" id="UP001064048"/>
    </source>
</evidence>
<reference evidence="1 2" key="1">
    <citation type="journal article" date="2022" name="Genome Biol. Evol.">
        <title>The Spruce Budworm Genome: Reconstructing the Evolutionary History of Antifreeze Proteins.</title>
        <authorList>
            <person name="Beliveau C."/>
            <person name="Gagne P."/>
            <person name="Picq S."/>
            <person name="Vernygora O."/>
            <person name="Keeling C.I."/>
            <person name="Pinkney K."/>
            <person name="Doucet D."/>
            <person name="Wen F."/>
            <person name="Johnston J.S."/>
            <person name="Maaroufi H."/>
            <person name="Boyle B."/>
            <person name="Laroche J."/>
            <person name="Dewar K."/>
            <person name="Juretic N."/>
            <person name="Blackburn G."/>
            <person name="Nisole A."/>
            <person name="Brunet B."/>
            <person name="Brandao M."/>
            <person name="Lumley L."/>
            <person name="Duan J."/>
            <person name="Quan G."/>
            <person name="Lucarotti C.J."/>
            <person name="Roe A.D."/>
            <person name="Sperling F.A.H."/>
            <person name="Levesque R.C."/>
            <person name="Cusson M."/>
        </authorList>
    </citation>
    <scope>NUCLEOTIDE SEQUENCE [LARGE SCALE GENOMIC DNA]</scope>
    <source>
        <strain evidence="1">Glfc:IPQL:Cfum</strain>
    </source>
</reference>
<dbReference type="Proteomes" id="UP001064048">
    <property type="component" value="Chromosome 3"/>
</dbReference>
<proteinExistence type="predicted"/>
<comment type="caution">
    <text evidence="1">The sequence shown here is derived from an EMBL/GenBank/DDBJ whole genome shotgun (WGS) entry which is preliminary data.</text>
</comment>
<dbReference type="EMBL" id="CM046103">
    <property type="protein sequence ID" value="KAI8427668.1"/>
    <property type="molecule type" value="Genomic_DNA"/>
</dbReference>
<accession>A0ACC0JU74</accession>
<protein>
    <submittedName>
        <fullName evidence="1">Uncharacterized protein</fullName>
    </submittedName>
</protein>
<organism evidence="1 2">
    <name type="scientific">Choristoneura fumiferana</name>
    <name type="common">Spruce budworm moth</name>
    <name type="synonym">Archips fumiferana</name>
    <dbReference type="NCBI Taxonomy" id="7141"/>
    <lineage>
        <taxon>Eukaryota</taxon>
        <taxon>Metazoa</taxon>
        <taxon>Ecdysozoa</taxon>
        <taxon>Arthropoda</taxon>
        <taxon>Hexapoda</taxon>
        <taxon>Insecta</taxon>
        <taxon>Pterygota</taxon>
        <taxon>Neoptera</taxon>
        <taxon>Endopterygota</taxon>
        <taxon>Lepidoptera</taxon>
        <taxon>Glossata</taxon>
        <taxon>Ditrysia</taxon>
        <taxon>Tortricoidea</taxon>
        <taxon>Tortricidae</taxon>
        <taxon>Tortricinae</taxon>
        <taxon>Choristoneura</taxon>
    </lineage>
</organism>
<sequence length="348" mass="39572">MIKLKSTAERQVSPLCQETLDNERLNLTECKLRQEEGGAASRQSARTEQQASRASEATVPRQRPAKRQNLTAANKELLSSIKKYIMKYFEGEPFIRWLDLMCVRRLKSAARDMIMNLLVLLLPYNSFLATLIWRVVAALAHAVRGLIRALPERPGKMEKSRKTHIKLPALKRSEFPWALDDTPCLSGRPLNNAAVSFGKFGRFGRAQCDYYVTRIAKLKNSKYHQVTSTISDTKSVHKYLIRVYFKGRKDVSDINAGTMSHNGRFSGAFFFFRVMLKPTNKHVGHLLVRMCDFGELSDADMMTPPEIKQAAMEVNSVMSISFRQNFPLRALGSRTLWCATITLSDYLV</sequence>
<name>A0ACC0JU74_CHOFU</name>
<evidence type="ECO:0000313" key="1">
    <source>
        <dbReference type="EMBL" id="KAI8427668.1"/>
    </source>
</evidence>
<gene>
    <name evidence="1" type="ORF">MSG28_002133</name>
</gene>
<keyword evidence="2" id="KW-1185">Reference proteome</keyword>